<name>A0A263CYJ0_9PSEU</name>
<dbReference type="InterPro" id="IPR001387">
    <property type="entry name" value="Cro/C1-type_HTH"/>
</dbReference>
<accession>A0A263CYJ0</accession>
<dbReference type="InParanoid" id="A0A263CYJ0"/>
<sequence length="81" mass="9006">MPDADYDALRAAFEKHRKDQQLSFDALVRMTGIARSSIIDIAQGRTRGSLESWHRLAHALDVPLADLMRQLCADHGTEGTS</sequence>
<dbReference type="InterPro" id="IPR010982">
    <property type="entry name" value="Lambda_DNA-bd_dom_sf"/>
</dbReference>
<dbReference type="SUPFAM" id="SSF47413">
    <property type="entry name" value="lambda repressor-like DNA-binding domains"/>
    <property type="match status" value="1"/>
</dbReference>
<dbReference type="Proteomes" id="UP000242444">
    <property type="component" value="Unassembled WGS sequence"/>
</dbReference>
<protein>
    <submittedName>
        <fullName evidence="2">Transcriptional regulator</fullName>
    </submittedName>
</protein>
<dbReference type="PROSITE" id="PS50943">
    <property type="entry name" value="HTH_CROC1"/>
    <property type="match status" value="1"/>
</dbReference>
<feature type="domain" description="HTH cro/C1-type" evidence="1">
    <location>
        <begin position="17"/>
        <end position="67"/>
    </location>
</feature>
<dbReference type="AlphaFoldDB" id="A0A263CYJ0"/>
<dbReference type="EMBL" id="NKYE01000021">
    <property type="protein sequence ID" value="OZM70396.1"/>
    <property type="molecule type" value="Genomic_DNA"/>
</dbReference>
<dbReference type="CDD" id="cd00093">
    <property type="entry name" value="HTH_XRE"/>
    <property type="match status" value="1"/>
</dbReference>
<dbReference type="OrthoDB" id="7428772at2"/>
<gene>
    <name evidence="2" type="ORF">CFN78_25600</name>
</gene>
<proteinExistence type="predicted"/>
<comment type="caution">
    <text evidence="2">The sequence shown here is derived from an EMBL/GenBank/DDBJ whole genome shotgun (WGS) entry which is preliminary data.</text>
</comment>
<dbReference type="SMART" id="SM00530">
    <property type="entry name" value="HTH_XRE"/>
    <property type="match status" value="1"/>
</dbReference>
<keyword evidence="3" id="KW-1185">Reference proteome</keyword>
<reference evidence="2 3" key="1">
    <citation type="submission" date="2017-07" db="EMBL/GenBank/DDBJ databases">
        <title>Amycolatopsis antarcticus sp. nov., isolated from the surface of an Antarcticus brown macroalga.</title>
        <authorList>
            <person name="Wang J."/>
            <person name="Leiva S."/>
            <person name="Huang J."/>
            <person name="Huang Y."/>
        </authorList>
    </citation>
    <scope>NUCLEOTIDE SEQUENCE [LARGE SCALE GENOMIC DNA]</scope>
    <source>
        <strain evidence="2 3">AU-G6</strain>
    </source>
</reference>
<evidence type="ECO:0000259" key="1">
    <source>
        <dbReference type="PROSITE" id="PS50943"/>
    </source>
</evidence>
<organism evidence="2 3">
    <name type="scientific">Amycolatopsis antarctica</name>
    <dbReference type="NCBI Taxonomy" id="1854586"/>
    <lineage>
        <taxon>Bacteria</taxon>
        <taxon>Bacillati</taxon>
        <taxon>Actinomycetota</taxon>
        <taxon>Actinomycetes</taxon>
        <taxon>Pseudonocardiales</taxon>
        <taxon>Pseudonocardiaceae</taxon>
        <taxon>Amycolatopsis</taxon>
    </lineage>
</organism>
<dbReference type="GO" id="GO:0003677">
    <property type="term" value="F:DNA binding"/>
    <property type="evidence" value="ECO:0007669"/>
    <property type="project" value="InterPro"/>
</dbReference>
<dbReference type="Pfam" id="PF13443">
    <property type="entry name" value="HTH_26"/>
    <property type="match status" value="1"/>
</dbReference>
<dbReference type="Gene3D" id="1.10.260.40">
    <property type="entry name" value="lambda repressor-like DNA-binding domains"/>
    <property type="match status" value="1"/>
</dbReference>
<evidence type="ECO:0000313" key="2">
    <source>
        <dbReference type="EMBL" id="OZM70396.1"/>
    </source>
</evidence>
<evidence type="ECO:0000313" key="3">
    <source>
        <dbReference type="Proteomes" id="UP000242444"/>
    </source>
</evidence>